<dbReference type="InterPro" id="IPR007409">
    <property type="entry name" value="Restrct_endonuc_type1_HsdR_N"/>
</dbReference>
<dbReference type="Pfam" id="PF12008">
    <property type="entry name" value="EcoR124_C"/>
    <property type="match status" value="1"/>
</dbReference>
<keyword evidence="8 10" id="KW-0067">ATP-binding</keyword>
<dbReference type="Pfam" id="PF04313">
    <property type="entry name" value="HSDR_N"/>
    <property type="match status" value="1"/>
</dbReference>
<comment type="caution">
    <text evidence="12">The sequence shown here is derived from an EMBL/GenBank/DDBJ whole genome shotgun (WGS) entry which is preliminary data.</text>
</comment>
<keyword evidence="4 10" id="KW-0547">Nucleotide-binding</keyword>
<evidence type="ECO:0000313" key="12">
    <source>
        <dbReference type="EMBL" id="MFD0966904.1"/>
    </source>
</evidence>
<keyword evidence="7 10" id="KW-0378">Hydrolase</keyword>
<dbReference type="Pfam" id="PF18766">
    <property type="entry name" value="SWI2_SNF2"/>
    <property type="match status" value="1"/>
</dbReference>
<dbReference type="EMBL" id="JBHTJN010000027">
    <property type="protein sequence ID" value="MFD0966904.1"/>
    <property type="molecule type" value="Genomic_DNA"/>
</dbReference>
<protein>
    <recommendedName>
        <fullName evidence="10">Type I restriction enzyme endonuclease subunit</fullName>
        <shortName evidence="10">R protein</shortName>
        <ecNumber evidence="10">3.1.21.3</ecNumber>
    </recommendedName>
</protein>
<dbReference type="Proteomes" id="UP001596996">
    <property type="component" value="Unassembled WGS sequence"/>
</dbReference>
<keyword evidence="5 10" id="KW-0680">Restriction system</keyword>
<proteinExistence type="inferred from homology"/>
<dbReference type="GO" id="GO:0009035">
    <property type="term" value="F:type I site-specific deoxyribonuclease activity"/>
    <property type="evidence" value="ECO:0007669"/>
    <property type="project" value="UniProtKB-EC"/>
</dbReference>
<dbReference type="CDD" id="cd22332">
    <property type="entry name" value="HsdR_N"/>
    <property type="match status" value="1"/>
</dbReference>
<evidence type="ECO:0000256" key="1">
    <source>
        <dbReference type="ARBA" id="ARBA00000851"/>
    </source>
</evidence>
<dbReference type="NCBIfam" id="TIGR00348">
    <property type="entry name" value="hsdR"/>
    <property type="match status" value="1"/>
</dbReference>
<evidence type="ECO:0000256" key="2">
    <source>
        <dbReference type="ARBA" id="ARBA00008598"/>
    </source>
</evidence>
<dbReference type="RefSeq" id="WP_380821867.1">
    <property type="nucleotide sequence ID" value="NZ_JBHTJN010000027.1"/>
</dbReference>
<evidence type="ECO:0000256" key="3">
    <source>
        <dbReference type="ARBA" id="ARBA00022722"/>
    </source>
</evidence>
<evidence type="ECO:0000256" key="9">
    <source>
        <dbReference type="ARBA" id="ARBA00023125"/>
    </source>
</evidence>
<evidence type="ECO:0000256" key="8">
    <source>
        <dbReference type="ARBA" id="ARBA00022840"/>
    </source>
</evidence>
<keyword evidence="13" id="KW-1185">Reference proteome</keyword>
<dbReference type="Pfam" id="PF22679">
    <property type="entry name" value="T1R_D3-like"/>
    <property type="match status" value="1"/>
</dbReference>
<dbReference type="InterPro" id="IPR055180">
    <property type="entry name" value="HsdR_RecA-like_helicase_dom_2"/>
</dbReference>
<reference evidence="13" key="1">
    <citation type="journal article" date="2019" name="Int. J. Syst. Evol. Microbiol.">
        <title>The Global Catalogue of Microorganisms (GCM) 10K type strain sequencing project: providing services to taxonomists for standard genome sequencing and annotation.</title>
        <authorList>
            <consortium name="The Broad Institute Genomics Platform"/>
            <consortium name="The Broad Institute Genome Sequencing Center for Infectious Disease"/>
            <person name="Wu L."/>
            <person name="Ma J."/>
        </authorList>
    </citation>
    <scope>NUCLEOTIDE SEQUENCE [LARGE SCALE GENOMIC DNA]</scope>
    <source>
        <strain evidence="13">CCUG 61707</strain>
    </source>
</reference>
<dbReference type="InterPro" id="IPR014001">
    <property type="entry name" value="Helicase_ATP-bd"/>
</dbReference>
<dbReference type="CDD" id="cd18800">
    <property type="entry name" value="SF2_C_EcoR124I-like"/>
    <property type="match status" value="1"/>
</dbReference>
<evidence type="ECO:0000256" key="10">
    <source>
        <dbReference type="RuleBase" id="RU364115"/>
    </source>
</evidence>
<sequence>MVFKKESEFEDALIKLLSEKGWEKEVLNYYSEQDLLKNWANILFENNRGIDRLNDFPLTDTEMQQILEQIRALKTPLKLNGFINGKSVSIVRDNPDDKAHFGKEISLKIYDRREIAAGQSRYQIARQPKFPTKSKILNDRRGDLILLINGMPVIHIELKRSGIPVSQAFHQIEKYAHEGIFTGLFSLVQIFVAMEPNEAVYFANPGPEGKFNKDYYFHWADRNNEPINEWDKVASTLLSIPMAHQLIGFYTVADDTDGILKVMRSYQYFAASAISDKVAKAKWEGENQLGGYIWHTTGSGKTMTSFKSAQLIASSKDADKVIFLMDRIELGTQSLKEYRGFADESEEVQATENTHILISKLKSTNPSDTLIVTSIQKMSKIKDEEGGLNSHDIELMKRKRIVFIVDEAHRSTFGDMLITIKNTFQKAMFFGFTGTPIQNENQKKKNTTTTVFGDELHRYSIADGIRDKNVLGFNPYKILTFKDKDVRKVVALEKAKAKTEDEAISDPAKREIYYKFINSSQTKMVGYFDAKGDYIKGIEDYIPNSQYRTEEHTKTVVKDIADNWLTLSRNSKFHAIFATSSIPEAINYYRLMKRELPKLKITALFDPNIDNNEGFQFKEDGLVEIIEDYNLRYGQNFSIPTFQKMKKDIASRLAHKKPYERIENETDKQIDLLIVVDQMLTGFDSKWINTLYMDKVMRYENIIQAFSRTNRLFGPDKPFGTIRYYRRPHTMERNIEAAVKLYSGDKPLGLFANPLIQNLNNMNRLFEIIADIFKNAGIADFERLPSDKDACKKFAKEFNEFNGFLEAAKIQGFRWDVSSYKDNKTGSFINVIIDEKTYLILVLRYKELMSPRPGAELDNLPYDLVGYITEIDTGLIDADYMNSRFDKYIKILNEEGSSKEDIEKIQNELHKTFATLTQEEQKYANIILHEIQRGDVKIIPGKTLQDYINDYLLSAKNDQIYRLSVCLGVDENKLKSIMISKPVESNLNEFGRYDELKKTIDSVKAKEYFEKIEGGKIIPPKVMIKADNLLRDFILRGGFDIEIQDIK</sequence>
<dbReference type="Gene3D" id="3.40.50.300">
    <property type="entry name" value="P-loop containing nucleotide triphosphate hydrolases"/>
    <property type="match status" value="2"/>
</dbReference>
<dbReference type="InterPro" id="IPR022625">
    <property type="entry name" value="TypeI_RM_Rsu_C"/>
</dbReference>
<dbReference type="PANTHER" id="PTHR30195">
    <property type="entry name" value="TYPE I SITE-SPECIFIC DEOXYRIBONUCLEASE PROTEIN SUBUNIT M AND R"/>
    <property type="match status" value="1"/>
</dbReference>
<evidence type="ECO:0000259" key="11">
    <source>
        <dbReference type="PROSITE" id="PS51192"/>
    </source>
</evidence>
<dbReference type="PROSITE" id="PS51192">
    <property type="entry name" value="HELICASE_ATP_BIND_1"/>
    <property type="match status" value="1"/>
</dbReference>
<comment type="function">
    <text evidence="10">Subunit R is required for both nuclease and ATPase activities, but not for modification.</text>
</comment>
<evidence type="ECO:0000256" key="4">
    <source>
        <dbReference type="ARBA" id="ARBA00022741"/>
    </source>
</evidence>
<keyword evidence="6 12" id="KW-0255">Endonuclease</keyword>
<gene>
    <name evidence="12" type="ORF">ACFQ02_08695</name>
</gene>
<evidence type="ECO:0000256" key="6">
    <source>
        <dbReference type="ARBA" id="ARBA00022759"/>
    </source>
</evidence>
<evidence type="ECO:0000313" key="13">
    <source>
        <dbReference type="Proteomes" id="UP001596996"/>
    </source>
</evidence>
<dbReference type="Gene3D" id="3.90.1570.50">
    <property type="match status" value="1"/>
</dbReference>
<keyword evidence="9 10" id="KW-0238">DNA-binding</keyword>
<dbReference type="SUPFAM" id="SSF52540">
    <property type="entry name" value="P-loop containing nucleoside triphosphate hydrolases"/>
    <property type="match status" value="2"/>
</dbReference>
<dbReference type="PANTHER" id="PTHR30195:SF16">
    <property type="entry name" value="TYPE I RESTRICTION ENZYME ENDONUCLEASE SUBUNIT"/>
    <property type="match status" value="1"/>
</dbReference>
<accession>A0ABW3IBT7</accession>
<evidence type="ECO:0000256" key="7">
    <source>
        <dbReference type="ARBA" id="ARBA00022801"/>
    </source>
</evidence>
<dbReference type="InterPro" id="IPR027417">
    <property type="entry name" value="P-loop_NTPase"/>
</dbReference>
<feature type="domain" description="Helicase ATP-binding" evidence="11">
    <location>
        <begin position="282"/>
        <end position="454"/>
    </location>
</feature>
<dbReference type="EC" id="3.1.21.3" evidence="10"/>
<keyword evidence="3" id="KW-0540">Nuclease</keyword>
<evidence type="ECO:0000256" key="5">
    <source>
        <dbReference type="ARBA" id="ARBA00022747"/>
    </source>
</evidence>
<comment type="similarity">
    <text evidence="2 10">Belongs to the HsdR family.</text>
</comment>
<name>A0ABW3IBT7_9PAST</name>
<organism evidence="12 13">
    <name type="scientific">Seminibacterium arietis</name>
    <dbReference type="NCBI Taxonomy" id="1173502"/>
    <lineage>
        <taxon>Bacteria</taxon>
        <taxon>Pseudomonadati</taxon>
        <taxon>Pseudomonadota</taxon>
        <taxon>Gammaproteobacteria</taxon>
        <taxon>Pasteurellales</taxon>
        <taxon>Pasteurellaceae</taxon>
        <taxon>Seminibacterium</taxon>
    </lineage>
</organism>
<comment type="catalytic activity">
    <reaction evidence="1 10">
        <text>Endonucleolytic cleavage of DNA to give random double-stranded fragments with terminal 5'-phosphates, ATP is simultaneously hydrolyzed.</text>
        <dbReference type="EC" id="3.1.21.3"/>
    </reaction>
</comment>
<dbReference type="SMART" id="SM00487">
    <property type="entry name" value="DEXDc"/>
    <property type="match status" value="1"/>
</dbReference>
<dbReference type="InterPro" id="IPR004473">
    <property type="entry name" value="Restrct_endonuc_typeI_HsdR"/>
</dbReference>
<comment type="subunit">
    <text evidence="10">The type I restriction/modification system is composed of three polypeptides R, M and S.</text>
</comment>
<dbReference type="InterPro" id="IPR040980">
    <property type="entry name" value="SWI2_SNF2"/>
</dbReference>
<dbReference type="InterPro" id="IPR051268">
    <property type="entry name" value="Type-I_R_enzyme_R_subunit"/>
</dbReference>